<dbReference type="SUPFAM" id="SSF51735">
    <property type="entry name" value="NAD(P)-binding Rossmann-fold domains"/>
    <property type="match status" value="1"/>
</dbReference>
<dbReference type="Pfam" id="PF16653">
    <property type="entry name" value="Sacchrp_dh_C"/>
    <property type="match status" value="1"/>
</dbReference>
<dbReference type="SUPFAM" id="SSF55347">
    <property type="entry name" value="Glyceraldehyde-3-phosphate dehydrogenase-like, C-terminal domain"/>
    <property type="match status" value="1"/>
</dbReference>
<proteinExistence type="predicted"/>
<organism evidence="4 5">
    <name type="scientific">Snuella lapsa</name>
    <dbReference type="NCBI Taxonomy" id="870481"/>
    <lineage>
        <taxon>Bacteria</taxon>
        <taxon>Pseudomonadati</taxon>
        <taxon>Bacteroidota</taxon>
        <taxon>Flavobacteriia</taxon>
        <taxon>Flavobacteriales</taxon>
        <taxon>Flavobacteriaceae</taxon>
        <taxon>Snuella</taxon>
    </lineage>
</organism>
<gene>
    <name evidence="4" type="ORF">GCM10022395_29650</name>
</gene>
<keyword evidence="5" id="KW-1185">Reference proteome</keyword>
<sequence length="437" mass="48404">MKNVLILGAGMVVKPIAHYLLDNNIQVTLASRTKAKAEKVLEGYSQGKAVTWTVDQLDVLDTLIEAHDLIVSLLPYTHHVTIAKKCIAHKKNMLTTSYVSPKMKALDAEAKEAGILILNEIGVDPGYDHMTAMKIIDEVHAEGGKVDAFYSLCGALCAPEASNNPFRYKFSWSPKGVVMASNNNAKYLKDGKIVHIDTSDLFKDPLVIDFPEVEEMHVYPNRDSLSYIDVYGIPEVSTMYRGTFRYKNWCAGLDLLKALSLTSYDVLELKGKTYAQVTAEQNGFNREGLENEIKNKFGIDAEHAGLKAIKWLGVLDEIPVPLESGSTFDLVSDLMIEKMMMDATERDMVIMQHIFNITNADGSRETIVARMLDYGNQSYTAIARTVALPAAIAVKMILDGTISETGVHIPIQKAIYQPVLIALETYGITMTESKEPM</sequence>
<dbReference type="InterPro" id="IPR036291">
    <property type="entry name" value="NAD(P)-bd_dom_sf"/>
</dbReference>
<evidence type="ECO:0000313" key="5">
    <source>
        <dbReference type="Proteomes" id="UP001500954"/>
    </source>
</evidence>
<evidence type="ECO:0000256" key="1">
    <source>
        <dbReference type="ARBA" id="ARBA00023002"/>
    </source>
</evidence>
<protein>
    <submittedName>
        <fullName evidence="4">Saccharopine dehydrogenase C-terminal domain-containing protein</fullName>
    </submittedName>
</protein>
<dbReference type="Pfam" id="PF03435">
    <property type="entry name" value="Sacchrp_dh_NADP"/>
    <property type="match status" value="1"/>
</dbReference>
<dbReference type="PANTHER" id="PTHR11133">
    <property type="entry name" value="SACCHAROPINE DEHYDROGENASE"/>
    <property type="match status" value="1"/>
</dbReference>
<dbReference type="Proteomes" id="UP001500954">
    <property type="component" value="Unassembled WGS sequence"/>
</dbReference>
<dbReference type="InterPro" id="IPR005097">
    <property type="entry name" value="Sacchrp_dh_NADP-bd"/>
</dbReference>
<comment type="caution">
    <text evidence="4">The sequence shown here is derived from an EMBL/GenBank/DDBJ whole genome shotgun (WGS) entry which is preliminary data.</text>
</comment>
<feature type="domain" description="Saccharopine dehydrogenase-like C-terminal" evidence="3">
    <location>
        <begin position="122"/>
        <end position="428"/>
    </location>
</feature>
<feature type="domain" description="Saccharopine dehydrogenase NADP binding" evidence="2">
    <location>
        <begin position="4"/>
        <end position="117"/>
    </location>
</feature>
<name>A0ABP6Y8F7_9FLAO</name>
<evidence type="ECO:0000259" key="2">
    <source>
        <dbReference type="Pfam" id="PF03435"/>
    </source>
</evidence>
<dbReference type="PANTHER" id="PTHR11133:SF22">
    <property type="entry name" value="ALPHA-AMINOADIPIC SEMIALDEHYDE SYNTHASE, MITOCHONDRIAL"/>
    <property type="match status" value="1"/>
</dbReference>
<dbReference type="Gene3D" id="3.40.50.720">
    <property type="entry name" value="NAD(P)-binding Rossmann-like Domain"/>
    <property type="match status" value="1"/>
</dbReference>
<dbReference type="InterPro" id="IPR032095">
    <property type="entry name" value="Sacchrp_dh-like_C"/>
</dbReference>
<dbReference type="EMBL" id="BAABCY010000079">
    <property type="protein sequence ID" value="GAA3579111.1"/>
    <property type="molecule type" value="Genomic_DNA"/>
</dbReference>
<dbReference type="Gene3D" id="1.10.1870.10">
    <property type="entry name" value="Domain 3, Saccharopine reductase"/>
    <property type="match status" value="1"/>
</dbReference>
<reference evidence="5" key="1">
    <citation type="journal article" date="2019" name="Int. J. Syst. Evol. Microbiol.">
        <title>The Global Catalogue of Microorganisms (GCM) 10K type strain sequencing project: providing services to taxonomists for standard genome sequencing and annotation.</title>
        <authorList>
            <consortium name="The Broad Institute Genomics Platform"/>
            <consortium name="The Broad Institute Genome Sequencing Center for Infectious Disease"/>
            <person name="Wu L."/>
            <person name="Ma J."/>
        </authorList>
    </citation>
    <scope>NUCLEOTIDE SEQUENCE [LARGE SCALE GENOMIC DNA]</scope>
    <source>
        <strain evidence="5">JCM 17111</strain>
    </source>
</reference>
<accession>A0ABP6Y8F7</accession>
<evidence type="ECO:0000259" key="3">
    <source>
        <dbReference type="Pfam" id="PF16653"/>
    </source>
</evidence>
<dbReference type="RefSeq" id="WP_345007128.1">
    <property type="nucleotide sequence ID" value="NZ_BAABCY010000079.1"/>
</dbReference>
<keyword evidence="1" id="KW-0560">Oxidoreductase</keyword>
<evidence type="ECO:0000313" key="4">
    <source>
        <dbReference type="EMBL" id="GAA3579111.1"/>
    </source>
</evidence>
<dbReference type="Gene3D" id="3.30.360.10">
    <property type="entry name" value="Dihydrodipicolinate Reductase, domain 2"/>
    <property type="match status" value="1"/>
</dbReference>
<dbReference type="InterPro" id="IPR051168">
    <property type="entry name" value="AASS"/>
</dbReference>